<dbReference type="EMBL" id="BONZ01000068">
    <property type="protein sequence ID" value="GIH18623.1"/>
    <property type="molecule type" value="Genomic_DNA"/>
</dbReference>
<dbReference type="Proteomes" id="UP000642748">
    <property type="component" value="Unassembled WGS sequence"/>
</dbReference>
<name>A0A8J3QZ99_9ACTN</name>
<proteinExistence type="predicted"/>
<dbReference type="InterPro" id="IPR058532">
    <property type="entry name" value="YjbR/MT2646/Rv2570-like"/>
</dbReference>
<sequence>MVRHPAGFVADPTDSSVSRRRLSGVPDPQEQRPRDASPAPATGTDDIRQWAMALPEVEETNHFRLHVPVFKVGGRTFVGLGKDETTAVFCVSEQEADNAATADPDSCAAVRRQDARRSFLGLEVNLGDVDAKRIRDLVERAWRQQAPKKLVAQRDRDASPS</sequence>
<keyword evidence="3" id="KW-1185">Reference proteome</keyword>
<dbReference type="InterPro" id="IPR038056">
    <property type="entry name" value="YjbR-like_sf"/>
</dbReference>
<dbReference type="AlphaFoldDB" id="A0A8J3QZ99"/>
<comment type="caution">
    <text evidence="2">The sequence shown here is derived from an EMBL/GenBank/DDBJ whole genome shotgun (WGS) entry which is preliminary data.</text>
</comment>
<dbReference type="Pfam" id="PF04237">
    <property type="entry name" value="YjbR"/>
    <property type="match status" value="1"/>
</dbReference>
<evidence type="ECO:0000256" key="1">
    <source>
        <dbReference type="SAM" id="MobiDB-lite"/>
    </source>
</evidence>
<dbReference type="Gene3D" id="3.90.1150.30">
    <property type="match status" value="1"/>
</dbReference>
<reference evidence="2" key="1">
    <citation type="submission" date="2021-01" db="EMBL/GenBank/DDBJ databases">
        <title>Whole genome shotgun sequence of Rugosimonospora africana NBRC 104875.</title>
        <authorList>
            <person name="Komaki H."/>
            <person name="Tamura T."/>
        </authorList>
    </citation>
    <scope>NUCLEOTIDE SEQUENCE</scope>
    <source>
        <strain evidence="2">NBRC 104875</strain>
    </source>
</reference>
<evidence type="ECO:0000313" key="2">
    <source>
        <dbReference type="EMBL" id="GIH18623.1"/>
    </source>
</evidence>
<accession>A0A8J3QZ99</accession>
<protein>
    <submittedName>
        <fullName evidence="2">Uncharacterized protein</fullName>
    </submittedName>
</protein>
<gene>
    <name evidence="2" type="ORF">Raf01_67950</name>
</gene>
<organism evidence="2 3">
    <name type="scientific">Rugosimonospora africana</name>
    <dbReference type="NCBI Taxonomy" id="556532"/>
    <lineage>
        <taxon>Bacteria</taxon>
        <taxon>Bacillati</taxon>
        <taxon>Actinomycetota</taxon>
        <taxon>Actinomycetes</taxon>
        <taxon>Micromonosporales</taxon>
        <taxon>Micromonosporaceae</taxon>
        <taxon>Rugosimonospora</taxon>
    </lineage>
</organism>
<dbReference type="SUPFAM" id="SSF142906">
    <property type="entry name" value="YjbR-like"/>
    <property type="match status" value="1"/>
</dbReference>
<evidence type="ECO:0000313" key="3">
    <source>
        <dbReference type="Proteomes" id="UP000642748"/>
    </source>
</evidence>
<feature type="region of interest" description="Disordered" evidence="1">
    <location>
        <begin position="1"/>
        <end position="43"/>
    </location>
</feature>